<dbReference type="InParanoid" id="A0A2K2DA60"/>
<dbReference type="EnsemblPlants" id="PNT71147">
    <property type="protein sequence ID" value="PNT71147"/>
    <property type="gene ID" value="BRADI_2g23696v3"/>
</dbReference>
<reference evidence="3" key="3">
    <citation type="submission" date="2018-08" db="UniProtKB">
        <authorList>
            <consortium name="EnsemblPlants"/>
        </authorList>
    </citation>
    <scope>IDENTIFICATION</scope>
    <source>
        <strain evidence="3">cv. Bd21</strain>
    </source>
</reference>
<feature type="region of interest" description="Disordered" evidence="1">
    <location>
        <begin position="1"/>
        <end position="53"/>
    </location>
</feature>
<sequence length="155" mass="15942">METAAAGKGGGKGGTGQVHPECGGAGRAQTTGRWRRQHAAARAGLKRRADGPSGVECLAQAAEGGELGQRRGARNVSLVRKRSTILAGFDAWGEPSPQGSGSGITRGCEAAVTREGRGMAATAEKEHGIGDDDGRPSWTGNFYLSMDSADCKVFI</sequence>
<dbReference type="AlphaFoldDB" id="A0A2K2DA60"/>
<feature type="compositionally biased region" description="Gly residues" evidence="1">
    <location>
        <begin position="7"/>
        <end position="16"/>
    </location>
</feature>
<organism evidence="2">
    <name type="scientific">Brachypodium distachyon</name>
    <name type="common">Purple false brome</name>
    <name type="synonym">Trachynia distachya</name>
    <dbReference type="NCBI Taxonomy" id="15368"/>
    <lineage>
        <taxon>Eukaryota</taxon>
        <taxon>Viridiplantae</taxon>
        <taxon>Streptophyta</taxon>
        <taxon>Embryophyta</taxon>
        <taxon>Tracheophyta</taxon>
        <taxon>Spermatophyta</taxon>
        <taxon>Magnoliopsida</taxon>
        <taxon>Liliopsida</taxon>
        <taxon>Poales</taxon>
        <taxon>Poaceae</taxon>
        <taxon>BOP clade</taxon>
        <taxon>Pooideae</taxon>
        <taxon>Stipodae</taxon>
        <taxon>Brachypodieae</taxon>
        <taxon>Brachypodium</taxon>
    </lineage>
</organism>
<dbReference type="EMBL" id="CM000881">
    <property type="protein sequence ID" value="PNT71147.1"/>
    <property type="molecule type" value="Genomic_DNA"/>
</dbReference>
<reference evidence="2 3" key="1">
    <citation type="journal article" date="2010" name="Nature">
        <title>Genome sequencing and analysis of the model grass Brachypodium distachyon.</title>
        <authorList>
            <consortium name="International Brachypodium Initiative"/>
        </authorList>
    </citation>
    <scope>NUCLEOTIDE SEQUENCE [LARGE SCALE GENOMIC DNA]</scope>
    <source>
        <strain evidence="2 3">Bd21</strain>
    </source>
</reference>
<feature type="region of interest" description="Disordered" evidence="1">
    <location>
        <begin position="116"/>
        <end position="137"/>
    </location>
</feature>
<dbReference type="Proteomes" id="UP000008810">
    <property type="component" value="Chromosome 2"/>
</dbReference>
<dbReference type="Gramene" id="PNT71147">
    <property type="protein sequence ID" value="PNT71147"/>
    <property type="gene ID" value="BRADI_2g23696v3"/>
</dbReference>
<protein>
    <submittedName>
        <fullName evidence="2 3">Uncharacterized protein</fullName>
    </submittedName>
</protein>
<name>A0A2K2DA60_BRADI</name>
<accession>A0A2K2DA60</accession>
<feature type="compositionally biased region" description="Basic and acidic residues" evidence="1">
    <location>
        <begin position="116"/>
        <end position="135"/>
    </location>
</feature>
<evidence type="ECO:0000313" key="3">
    <source>
        <dbReference type="EnsemblPlants" id="PNT71147"/>
    </source>
</evidence>
<evidence type="ECO:0000256" key="1">
    <source>
        <dbReference type="SAM" id="MobiDB-lite"/>
    </source>
</evidence>
<evidence type="ECO:0000313" key="2">
    <source>
        <dbReference type="EMBL" id="PNT71147.1"/>
    </source>
</evidence>
<evidence type="ECO:0000313" key="4">
    <source>
        <dbReference type="Proteomes" id="UP000008810"/>
    </source>
</evidence>
<proteinExistence type="predicted"/>
<keyword evidence="4" id="KW-1185">Reference proteome</keyword>
<gene>
    <name evidence="2" type="ORF">BRADI_2g23696v3</name>
</gene>
<reference evidence="2" key="2">
    <citation type="submission" date="2017-06" db="EMBL/GenBank/DDBJ databases">
        <title>WGS assembly of Brachypodium distachyon.</title>
        <authorList>
            <consortium name="The International Brachypodium Initiative"/>
            <person name="Lucas S."/>
            <person name="Harmon-Smith M."/>
            <person name="Lail K."/>
            <person name="Tice H."/>
            <person name="Grimwood J."/>
            <person name="Bruce D."/>
            <person name="Barry K."/>
            <person name="Shu S."/>
            <person name="Lindquist E."/>
            <person name="Wang M."/>
            <person name="Pitluck S."/>
            <person name="Vogel J.P."/>
            <person name="Garvin D.F."/>
            <person name="Mockler T.C."/>
            <person name="Schmutz J."/>
            <person name="Rokhsar D."/>
            <person name="Bevan M.W."/>
        </authorList>
    </citation>
    <scope>NUCLEOTIDE SEQUENCE</scope>
    <source>
        <strain evidence="2">Bd21</strain>
    </source>
</reference>